<dbReference type="EMBL" id="QOCR01000001">
    <property type="protein sequence ID" value="RHW52367.1"/>
    <property type="molecule type" value="Genomic_DNA"/>
</dbReference>
<evidence type="ECO:0000313" key="4">
    <source>
        <dbReference type="Proteomes" id="UP000284109"/>
    </source>
</evidence>
<dbReference type="PANTHER" id="PTHR10937:SF14">
    <property type="entry name" value="FRUCTOSELYSINE 6-PHOSPHATE DEGLYCASE"/>
    <property type="match status" value="1"/>
</dbReference>
<proteinExistence type="predicted"/>
<sequence>MTVTPKSIIEDIKKKNPNINRVIFTGCGASMADLYPGYYFVAHESKKMLSVIMQANEFNYDTPKDVGENTIVITASLGGTTPESIAATKHARELGAHVVTLSHDESSPIVKEAEYQLIHGFEKDYANKTAKMTLALNLAIEIVNQFEGYEYYDEAQTAFNGLFDLINHEANMVTPAAEEFAEKYKDDKTIYVLGSGATAGAAYSTASFLFMEMQWITAPTIHSGEFFHGPFELALKDTPYLLFVNDGPTRHLDARALEFMQRFDAKITVIDAKDHNLASIASNNVIDYFNPMLITGVMRVYAEKLSEARKHPLTQRRYMWKLENY</sequence>
<keyword evidence="3" id="KW-0413">Isomerase</keyword>
<dbReference type="GO" id="GO:0006002">
    <property type="term" value="P:fructose 6-phosphate metabolic process"/>
    <property type="evidence" value="ECO:0007669"/>
    <property type="project" value="TreeGrafter"/>
</dbReference>
<dbReference type="AlphaFoldDB" id="A0A3R6VLV2"/>
<dbReference type="PROSITE" id="PS51464">
    <property type="entry name" value="SIS"/>
    <property type="match status" value="1"/>
</dbReference>
<dbReference type="EC" id="3.5.-.-" evidence="1"/>
<dbReference type="CDD" id="cd05710">
    <property type="entry name" value="SIS_1"/>
    <property type="match status" value="1"/>
</dbReference>
<dbReference type="InterPro" id="IPR001347">
    <property type="entry name" value="SIS_dom"/>
</dbReference>
<protein>
    <recommendedName>
        <fullName evidence="1">Fructosamine deglycase</fullName>
        <ecNumber evidence="1">3.5.-.-</ecNumber>
    </recommendedName>
</protein>
<comment type="subunit">
    <text evidence="1">Homooctamer.</text>
</comment>
<reference evidence="3 4" key="1">
    <citation type="submission" date="2018-07" db="EMBL/GenBank/DDBJ databases">
        <title>Genome sequences of six Lactobacillus spp. isolated from bumble bee guts.</title>
        <authorList>
            <person name="Motta E.V.S."/>
            <person name="Moran N.A."/>
        </authorList>
    </citation>
    <scope>NUCLEOTIDE SEQUENCE [LARGE SCALE GENOMIC DNA]</scope>
    <source>
        <strain evidence="3 4">BI-1.1</strain>
    </source>
</reference>
<dbReference type="InterPro" id="IPR024713">
    <property type="entry name" value="Fructosamine_deglycase_FrlB"/>
</dbReference>
<evidence type="ECO:0000259" key="2">
    <source>
        <dbReference type="PROSITE" id="PS51464"/>
    </source>
</evidence>
<keyword evidence="1" id="KW-0378">Hydrolase</keyword>
<keyword evidence="4" id="KW-1185">Reference proteome</keyword>
<comment type="caution">
    <text evidence="3">The sequence shown here is derived from an EMBL/GenBank/DDBJ whole genome shotgun (WGS) entry which is preliminary data.</text>
</comment>
<dbReference type="GO" id="GO:0006487">
    <property type="term" value="P:protein N-linked glycosylation"/>
    <property type="evidence" value="ECO:0007669"/>
    <property type="project" value="TreeGrafter"/>
</dbReference>
<feature type="domain" description="SIS" evidence="2">
    <location>
        <begin position="8"/>
        <end position="149"/>
    </location>
</feature>
<gene>
    <name evidence="3" type="ORF">DS831_03320</name>
</gene>
<dbReference type="Pfam" id="PF01380">
    <property type="entry name" value="SIS"/>
    <property type="match status" value="2"/>
</dbReference>
<dbReference type="OrthoDB" id="9782098at2"/>
<dbReference type="Proteomes" id="UP000284109">
    <property type="component" value="Unassembled WGS sequence"/>
</dbReference>
<name>A0A3R6VLV2_9LACO</name>
<dbReference type="RefSeq" id="WP_118900334.1">
    <property type="nucleotide sequence ID" value="NZ_QOCR01000001.1"/>
</dbReference>
<dbReference type="PANTHER" id="PTHR10937">
    <property type="entry name" value="GLUCOSAMINE--FRUCTOSE-6-PHOSPHATE AMINOTRANSFERASE, ISOMERIZING"/>
    <property type="match status" value="1"/>
</dbReference>
<dbReference type="Gene3D" id="1.10.10.2240">
    <property type="match status" value="1"/>
</dbReference>
<dbReference type="Gene3D" id="3.40.50.12570">
    <property type="match status" value="1"/>
</dbReference>
<dbReference type="GO" id="GO:0016787">
    <property type="term" value="F:hydrolase activity"/>
    <property type="evidence" value="ECO:0007669"/>
    <property type="project" value="UniProtKB-KW"/>
</dbReference>
<dbReference type="InterPro" id="IPR035488">
    <property type="entry name" value="FrlB_SIS"/>
</dbReference>
<dbReference type="SUPFAM" id="SSF53697">
    <property type="entry name" value="SIS domain"/>
    <property type="match status" value="1"/>
</dbReference>
<evidence type="ECO:0000313" key="3">
    <source>
        <dbReference type="EMBL" id="RHW52367.1"/>
    </source>
</evidence>
<dbReference type="GO" id="GO:0004360">
    <property type="term" value="F:glutamine-fructose-6-phosphate transaminase (isomerizing) activity"/>
    <property type="evidence" value="ECO:0007669"/>
    <property type="project" value="TreeGrafter"/>
</dbReference>
<dbReference type="GO" id="GO:0006047">
    <property type="term" value="P:UDP-N-acetylglucosamine metabolic process"/>
    <property type="evidence" value="ECO:0007669"/>
    <property type="project" value="TreeGrafter"/>
</dbReference>
<organism evidence="3 4">
    <name type="scientific">Bombilactobacillus bombi</name>
    <dbReference type="NCBI Taxonomy" id="1303590"/>
    <lineage>
        <taxon>Bacteria</taxon>
        <taxon>Bacillati</taxon>
        <taxon>Bacillota</taxon>
        <taxon>Bacilli</taxon>
        <taxon>Lactobacillales</taxon>
        <taxon>Lactobacillaceae</taxon>
        <taxon>Bombilactobacillus</taxon>
    </lineage>
</organism>
<dbReference type="PIRSF" id="PIRSF009290">
    <property type="entry name" value="FrlB"/>
    <property type="match status" value="1"/>
</dbReference>
<dbReference type="InterPro" id="IPR046348">
    <property type="entry name" value="SIS_dom_sf"/>
</dbReference>
<accession>A0A3R6VLV2</accession>
<dbReference type="CDD" id="cd05009">
    <property type="entry name" value="SIS_GlmS_GlmD_2"/>
    <property type="match status" value="1"/>
</dbReference>
<dbReference type="GO" id="GO:0016853">
    <property type="term" value="F:isomerase activity"/>
    <property type="evidence" value="ECO:0007669"/>
    <property type="project" value="UniProtKB-KW"/>
</dbReference>
<dbReference type="InterPro" id="IPR035490">
    <property type="entry name" value="GlmS/FrlB_SIS"/>
</dbReference>
<keyword evidence="1" id="KW-0119">Carbohydrate metabolism</keyword>
<dbReference type="GO" id="GO:0097367">
    <property type="term" value="F:carbohydrate derivative binding"/>
    <property type="evidence" value="ECO:0007669"/>
    <property type="project" value="InterPro"/>
</dbReference>
<dbReference type="Gene3D" id="3.40.50.10490">
    <property type="entry name" value="Glucose-6-phosphate isomerase like protein, domain 1"/>
    <property type="match status" value="1"/>
</dbReference>
<comment type="function">
    <text evidence="1">Catalyzes the conversion of a range of fructosamine 6-phosphates to glucose 6-phosphate and a free amino acid.</text>
</comment>
<evidence type="ECO:0000256" key="1">
    <source>
        <dbReference type="PIRNR" id="PIRNR009290"/>
    </source>
</evidence>